<keyword evidence="2 7" id="KW-0812">Transmembrane</keyword>
<evidence type="ECO:0000256" key="1">
    <source>
        <dbReference type="ARBA" id="ARBA00004141"/>
    </source>
</evidence>
<sequence>MSEDITPKESRTNSSAPVDGLDDQAALSPGQVLGQIYAFFYKKVVGLVLLLLAGLLSLLGVLFAQMPAEVRSDPEATTRWLEQARQVYGGWTGVLHRAGVFTMFTSIPFLMVMGLLAASIIACTVHRLPIIWRAARHPRVRVTARFFDRARLRSRFTAPVSAEKAFETVCADARGHRMRVIIDGGGPGRSAYIDRCSWGPFGTIFAHTAFVIIMAGFVVSSFTGFRDQQFTLTVGYPKDVGHGTTLVAEAKGFQDTYYDDGSPKDYVSDLVLYDGDRQVAGRQVRINSPLSYDGVMFHQAYFGVAAVLRITDSSGAEVFHDGVALERTTKDKKLIYGRTTLPDGNTLVVVGSASGQTATGIEPGQVGIEIYEGDTSNPVDRTTLDTGTPTPLGDYTFTFEREQQFTGMIVKKDPGTGLVWFGFLLLFVGTCMTMLARHRRLWVRVTETDDGALVQMASPDRQDSGFTRFFTDMTVRVSKEMSDAGETTDATDATGTSGTSGTVRTHERTTTDD</sequence>
<dbReference type="PANTHER" id="PTHR31566">
    <property type="entry name" value="CYTOCHROME C BIOGENESIS PROTEIN CCS1, CHLOROPLASTIC"/>
    <property type="match status" value="1"/>
</dbReference>
<dbReference type="PANTHER" id="PTHR31566:SF0">
    <property type="entry name" value="CYTOCHROME C BIOGENESIS PROTEIN CCS1, CHLOROPLASTIC"/>
    <property type="match status" value="1"/>
</dbReference>
<reference evidence="9" key="1">
    <citation type="submission" date="2022-10" db="EMBL/GenBank/DDBJ databases">
        <title>Genome sequence of Actinomyces israelii ATCC 10048.</title>
        <authorList>
            <person name="Watt R.M."/>
            <person name="Tong W.M."/>
        </authorList>
    </citation>
    <scope>NUCLEOTIDE SEQUENCE</scope>
    <source>
        <strain evidence="9">ATCC 10048</strain>
    </source>
</reference>
<accession>A0ABT4I7R4</accession>
<evidence type="ECO:0000256" key="5">
    <source>
        <dbReference type="ARBA" id="ARBA00023136"/>
    </source>
</evidence>
<feature type="transmembrane region" description="Helical" evidence="7">
    <location>
        <begin position="44"/>
        <end position="64"/>
    </location>
</feature>
<evidence type="ECO:0000256" key="4">
    <source>
        <dbReference type="ARBA" id="ARBA00022989"/>
    </source>
</evidence>
<name>A0ABT4I7R4_9ACTO</name>
<proteinExistence type="predicted"/>
<evidence type="ECO:0000313" key="10">
    <source>
        <dbReference type="Proteomes" id="UP001072034"/>
    </source>
</evidence>
<feature type="region of interest" description="Disordered" evidence="6">
    <location>
        <begin position="480"/>
        <end position="513"/>
    </location>
</feature>
<dbReference type="RefSeq" id="WP_268917114.1">
    <property type="nucleotide sequence ID" value="NZ_CP124548.1"/>
</dbReference>
<keyword evidence="3" id="KW-0201">Cytochrome c-type biogenesis</keyword>
<evidence type="ECO:0000256" key="7">
    <source>
        <dbReference type="SAM" id="Phobius"/>
    </source>
</evidence>
<evidence type="ECO:0000313" key="9">
    <source>
        <dbReference type="EMBL" id="MCZ0857551.1"/>
    </source>
</evidence>
<feature type="transmembrane region" description="Helical" evidence="7">
    <location>
        <begin position="418"/>
        <end position="436"/>
    </location>
</feature>
<comment type="subcellular location">
    <subcellularLocation>
        <location evidence="1">Membrane</location>
        <topology evidence="1">Multi-pass membrane protein</topology>
    </subcellularLocation>
</comment>
<dbReference type="InterPro" id="IPR007816">
    <property type="entry name" value="ResB-like_domain"/>
</dbReference>
<keyword evidence="4 7" id="KW-1133">Transmembrane helix</keyword>
<evidence type="ECO:0000259" key="8">
    <source>
        <dbReference type="Pfam" id="PF05140"/>
    </source>
</evidence>
<feature type="compositionally biased region" description="Low complexity" evidence="6">
    <location>
        <begin position="484"/>
        <end position="502"/>
    </location>
</feature>
<dbReference type="Proteomes" id="UP001072034">
    <property type="component" value="Unassembled WGS sequence"/>
</dbReference>
<feature type="transmembrane region" description="Helical" evidence="7">
    <location>
        <begin position="100"/>
        <end position="123"/>
    </location>
</feature>
<comment type="caution">
    <text evidence="9">The sequence shown here is derived from an EMBL/GenBank/DDBJ whole genome shotgun (WGS) entry which is preliminary data.</text>
</comment>
<evidence type="ECO:0000256" key="2">
    <source>
        <dbReference type="ARBA" id="ARBA00022692"/>
    </source>
</evidence>
<dbReference type="EMBL" id="JAPTMY010000009">
    <property type="protein sequence ID" value="MCZ0857551.1"/>
    <property type="molecule type" value="Genomic_DNA"/>
</dbReference>
<organism evidence="9 10">
    <name type="scientific">Actinomyces israelii</name>
    <dbReference type="NCBI Taxonomy" id="1659"/>
    <lineage>
        <taxon>Bacteria</taxon>
        <taxon>Bacillati</taxon>
        <taxon>Actinomycetota</taxon>
        <taxon>Actinomycetes</taxon>
        <taxon>Actinomycetales</taxon>
        <taxon>Actinomycetaceae</taxon>
        <taxon>Actinomyces</taxon>
    </lineage>
</organism>
<feature type="transmembrane region" description="Helical" evidence="7">
    <location>
        <begin position="198"/>
        <end position="219"/>
    </location>
</feature>
<gene>
    <name evidence="9" type="ORF">OHJ16_05780</name>
</gene>
<feature type="region of interest" description="Disordered" evidence="6">
    <location>
        <begin position="1"/>
        <end position="20"/>
    </location>
</feature>
<feature type="domain" description="ResB-like" evidence="8">
    <location>
        <begin position="45"/>
        <end position="463"/>
    </location>
</feature>
<dbReference type="InterPro" id="IPR023494">
    <property type="entry name" value="Cyt_c_bgen_Ccs1/CcsB/ResB"/>
</dbReference>
<protein>
    <submittedName>
        <fullName evidence="9">Cytochrome c biogenesis protein ResB</fullName>
    </submittedName>
</protein>
<keyword evidence="10" id="KW-1185">Reference proteome</keyword>
<evidence type="ECO:0000256" key="3">
    <source>
        <dbReference type="ARBA" id="ARBA00022748"/>
    </source>
</evidence>
<dbReference type="Pfam" id="PF05140">
    <property type="entry name" value="ResB"/>
    <property type="match status" value="1"/>
</dbReference>
<evidence type="ECO:0000256" key="6">
    <source>
        <dbReference type="SAM" id="MobiDB-lite"/>
    </source>
</evidence>
<feature type="compositionally biased region" description="Basic and acidic residues" evidence="6">
    <location>
        <begin position="1"/>
        <end position="11"/>
    </location>
</feature>
<feature type="compositionally biased region" description="Basic and acidic residues" evidence="6">
    <location>
        <begin position="504"/>
        <end position="513"/>
    </location>
</feature>
<keyword evidence="5 7" id="KW-0472">Membrane</keyword>